<gene>
    <name evidence="1" type="ORF">niasHT_012630</name>
</gene>
<evidence type="ECO:0000313" key="1">
    <source>
        <dbReference type="EMBL" id="KAL3109068.1"/>
    </source>
</evidence>
<reference evidence="1 2" key="1">
    <citation type="submission" date="2024-10" db="EMBL/GenBank/DDBJ databases">
        <authorList>
            <person name="Kim D."/>
        </authorList>
    </citation>
    <scope>NUCLEOTIDE SEQUENCE [LARGE SCALE GENOMIC DNA]</scope>
    <source>
        <strain evidence="1">BH-2024</strain>
    </source>
</reference>
<comment type="caution">
    <text evidence="1">The sequence shown here is derived from an EMBL/GenBank/DDBJ whole genome shotgun (WGS) entry which is preliminary data.</text>
</comment>
<proteinExistence type="predicted"/>
<dbReference type="AlphaFoldDB" id="A0ABD2L1Q1"/>
<name>A0ABD2L1Q1_9BILA</name>
<dbReference type="Proteomes" id="UP001620626">
    <property type="component" value="Unassembled WGS sequence"/>
</dbReference>
<keyword evidence="2" id="KW-1185">Reference proteome</keyword>
<sequence length="197" mass="21464">MPPNLVQITLNQLEGQEQKHDQKQQQNDYRVQRKLQLQQLNDQAEHGTDAAVVHFAAAGVCHRFAPDGNCRSLSACTAKTKAAKAKMTTMGAAGRRMNIFLSCLKCTSQLVSTRPGINGTDPVEKECKPNTKQCISAKCSFADQSHVIATGCKESPKGSCKDAQLECEKADGKLEQCKCEPGEECKNDKGHGNDDEL</sequence>
<accession>A0ABD2L1Q1</accession>
<dbReference type="EMBL" id="JBICBT010000578">
    <property type="protein sequence ID" value="KAL3109068.1"/>
    <property type="molecule type" value="Genomic_DNA"/>
</dbReference>
<organism evidence="1 2">
    <name type="scientific">Heterodera trifolii</name>
    <dbReference type="NCBI Taxonomy" id="157864"/>
    <lineage>
        <taxon>Eukaryota</taxon>
        <taxon>Metazoa</taxon>
        <taxon>Ecdysozoa</taxon>
        <taxon>Nematoda</taxon>
        <taxon>Chromadorea</taxon>
        <taxon>Rhabditida</taxon>
        <taxon>Tylenchina</taxon>
        <taxon>Tylenchomorpha</taxon>
        <taxon>Tylenchoidea</taxon>
        <taxon>Heteroderidae</taxon>
        <taxon>Heteroderinae</taxon>
        <taxon>Heterodera</taxon>
    </lineage>
</organism>
<protein>
    <submittedName>
        <fullName evidence="1">Uncharacterized protein</fullName>
    </submittedName>
</protein>
<evidence type="ECO:0000313" key="2">
    <source>
        <dbReference type="Proteomes" id="UP001620626"/>
    </source>
</evidence>